<comment type="caution">
    <text evidence="9">The sequence shown here is derived from an EMBL/GenBank/DDBJ whole genome shotgun (WGS) entry which is preliminary data.</text>
</comment>
<dbReference type="InterPro" id="IPR007492">
    <property type="entry name" value="LytTR_DNA-bd_dom"/>
</dbReference>
<dbReference type="PANTHER" id="PTHR48111">
    <property type="entry name" value="REGULATOR OF RPOS"/>
    <property type="match status" value="1"/>
</dbReference>
<dbReference type="InterPro" id="IPR001789">
    <property type="entry name" value="Sig_transdc_resp-reg_receiver"/>
</dbReference>
<proteinExistence type="predicted"/>
<dbReference type="InterPro" id="IPR039420">
    <property type="entry name" value="WalR-like"/>
</dbReference>
<keyword evidence="2" id="KW-0902">Two-component regulatory system</keyword>
<feature type="domain" description="Response regulatory" evidence="7">
    <location>
        <begin position="3"/>
        <end position="121"/>
    </location>
</feature>
<accession>A0ABU0GHU1</accession>
<dbReference type="Pfam" id="PF04397">
    <property type="entry name" value="LytTR"/>
    <property type="match status" value="1"/>
</dbReference>
<evidence type="ECO:0000256" key="1">
    <source>
        <dbReference type="ARBA" id="ARBA00022553"/>
    </source>
</evidence>
<keyword evidence="10" id="KW-1185">Reference proteome</keyword>
<dbReference type="EMBL" id="JAUSVM010000001">
    <property type="protein sequence ID" value="MDQ0424311.1"/>
    <property type="molecule type" value="Genomic_DNA"/>
</dbReference>
<evidence type="ECO:0000256" key="2">
    <source>
        <dbReference type="ARBA" id="ARBA00023012"/>
    </source>
</evidence>
<evidence type="ECO:0000259" key="7">
    <source>
        <dbReference type="PROSITE" id="PS50110"/>
    </source>
</evidence>
<keyword evidence="3" id="KW-0805">Transcription regulation</keyword>
<protein>
    <submittedName>
        <fullName evidence="9">DNA-binding LytR/AlgR family response regulator</fullName>
    </submittedName>
</protein>
<gene>
    <name evidence="9" type="ORF">JO380_000692</name>
</gene>
<dbReference type="InterPro" id="IPR011006">
    <property type="entry name" value="CheY-like_superfamily"/>
</dbReference>
<evidence type="ECO:0000313" key="9">
    <source>
        <dbReference type="EMBL" id="MDQ0424311.1"/>
    </source>
</evidence>
<evidence type="ECO:0000256" key="3">
    <source>
        <dbReference type="ARBA" id="ARBA00023015"/>
    </source>
</evidence>
<dbReference type="SMART" id="SM00448">
    <property type="entry name" value="REC"/>
    <property type="match status" value="1"/>
</dbReference>
<keyword evidence="4 9" id="KW-0238">DNA-binding</keyword>
<dbReference type="GO" id="GO:0003677">
    <property type="term" value="F:DNA binding"/>
    <property type="evidence" value="ECO:0007669"/>
    <property type="project" value="UniProtKB-KW"/>
</dbReference>
<dbReference type="SUPFAM" id="SSF52172">
    <property type="entry name" value="CheY-like"/>
    <property type="match status" value="1"/>
</dbReference>
<evidence type="ECO:0000256" key="4">
    <source>
        <dbReference type="ARBA" id="ARBA00023125"/>
    </source>
</evidence>
<dbReference type="Gene3D" id="2.40.50.1020">
    <property type="entry name" value="LytTr DNA-binding domain"/>
    <property type="match status" value="1"/>
</dbReference>
<reference evidence="9 10" key="1">
    <citation type="submission" date="2023-07" db="EMBL/GenBank/DDBJ databases">
        <title>Sequencing the genomes of 1000 actinobacteria strains.</title>
        <authorList>
            <person name="Klenk H.-P."/>
        </authorList>
    </citation>
    <scope>NUCLEOTIDE SEQUENCE [LARGE SCALE GENOMIC DNA]</scope>
    <source>
        <strain evidence="9 10">DSM 14785</strain>
    </source>
</reference>
<dbReference type="Pfam" id="PF00072">
    <property type="entry name" value="Response_reg"/>
    <property type="match status" value="1"/>
</dbReference>
<dbReference type="PROSITE" id="PS50930">
    <property type="entry name" value="HTH_LYTTR"/>
    <property type="match status" value="1"/>
</dbReference>
<dbReference type="Gene3D" id="3.40.50.2300">
    <property type="match status" value="1"/>
</dbReference>
<name>A0ABU0GHU1_9CELL</name>
<dbReference type="SMART" id="SM00850">
    <property type="entry name" value="LytTR"/>
    <property type="match status" value="1"/>
</dbReference>
<dbReference type="PROSITE" id="PS50110">
    <property type="entry name" value="RESPONSE_REGULATORY"/>
    <property type="match status" value="1"/>
</dbReference>
<feature type="domain" description="HTH LytTR-type" evidence="8">
    <location>
        <begin position="132"/>
        <end position="231"/>
    </location>
</feature>
<evidence type="ECO:0000256" key="5">
    <source>
        <dbReference type="ARBA" id="ARBA00023163"/>
    </source>
</evidence>
<dbReference type="RefSeq" id="WP_070318808.1">
    <property type="nucleotide sequence ID" value="NZ_JAUSVM010000001.1"/>
</dbReference>
<dbReference type="Proteomes" id="UP001240250">
    <property type="component" value="Unassembled WGS sequence"/>
</dbReference>
<dbReference type="CDD" id="cd00156">
    <property type="entry name" value="REC"/>
    <property type="match status" value="1"/>
</dbReference>
<dbReference type="PANTHER" id="PTHR48111:SF1">
    <property type="entry name" value="TWO-COMPONENT RESPONSE REGULATOR ORR33"/>
    <property type="match status" value="1"/>
</dbReference>
<evidence type="ECO:0000256" key="6">
    <source>
        <dbReference type="PROSITE-ProRule" id="PRU00169"/>
    </source>
</evidence>
<keyword evidence="5" id="KW-0804">Transcription</keyword>
<evidence type="ECO:0000313" key="10">
    <source>
        <dbReference type="Proteomes" id="UP001240250"/>
    </source>
</evidence>
<sequence length="238" mass="25609">MIRIGIVEDDNACATRLVEHLRRYEREHGHRFAVARFTDGAQAVAAHRPGAVDVLLLDVEMPALDGFSAARAIRAVDPDVPIVFVTHLAQAAARGYEVEALGYVVKPVPYFAFAQQVTRALARVRRDHEDALLLAVDGGLERVPVADVVSLESARNRTTVHTLTAQHSVVRPLKALEAALPGAGFARAGAGAVVHLRHVLAVRDGEAVLVDGRRVAISRARRKAFLAALTDHLGARAS</sequence>
<evidence type="ECO:0000259" key="8">
    <source>
        <dbReference type="PROSITE" id="PS50930"/>
    </source>
</evidence>
<organism evidence="9 10">
    <name type="scientific">Cellulomonas iranensis</name>
    <dbReference type="NCBI Taxonomy" id="76862"/>
    <lineage>
        <taxon>Bacteria</taxon>
        <taxon>Bacillati</taxon>
        <taxon>Actinomycetota</taxon>
        <taxon>Actinomycetes</taxon>
        <taxon>Micrococcales</taxon>
        <taxon>Cellulomonadaceae</taxon>
        <taxon>Cellulomonas</taxon>
    </lineage>
</organism>
<feature type="modified residue" description="4-aspartylphosphate" evidence="6">
    <location>
        <position position="58"/>
    </location>
</feature>
<keyword evidence="1 6" id="KW-0597">Phosphoprotein</keyword>